<dbReference type="PANTHER" id="PTHR24320">
    <property type="entry name" value="RETINOL DEHYDROGENASE"/>
    <property type="match status" value="1"/>
</dbReference>
<keyword evidence="4" id="KW-1185">Reference proteome</keyword>
<protein>
    <submittedName>
        <fullName evidence="3">Short-chain dehydrogenase/reductase family protein</fullName>
    </submittedName>
</protein>
<proteinExistence type="inferred from homology"/>
<sequence length="317" mass="33146">MSFPTFTPRSTADEVAAAFAEQISGKTVLITGTSVTGLGFSSARAMAKYAGLLIITGRRPHKIQEAVDAIKAEHPSANVRPLTLDLGSFASVRKAAAEVNAYPEPLHVLIHNAAAEMGPFVLSEDKLESQFASDHVGPFLFTKLLAPKLLASSARVVVVSSGAHAQGTIDWATLAAPDASTYHPLAGYAQAKLANVLFAKALTARSGGRIQAFSLHPGAIDTSSAAGGETFKTLQAVGIFTPEGKPNTEMVQWKTLAEGGATTIAAAFDPRIEGKGGAYLEDSAITEQGINPAALEPANADKLWTVTEEIVGEKFTF</sequence>
<dbReference type="InterPro" id="IPR002347">
    <property type="entry name" value="SDR_fam"/>
</dbReference>
<gene>
    <name evidence="3" type="ORF">HMN09_00562400</name>
</gene>
<dbReference type="AlphaFoldDB" id="A0A8H6T8W4"/>
<reference evidence="3" key="1">
    <citation type="submission" date="2020-05" db="EMBL/GenBank/DDBJ databases">
        <title>Mycena genomes resolve the evolution of fungal bioluminescence.</title>
        <authorList>
            <person name="Tsai I.J."/>
        </authorList>
    </citation>
    <scope>NUCLEOTIDE SEQUENCE</scope>
    <source>
        <strain evidence="3">110903Hualien_Pintung</strain>
    </source>
</reference>
<organism evidence="3 4">
    <name type="scientific">Mycena chlorophos</name>
    <name type="common">Agaric fungus</name>
    <name type="synonym">Agaricus chlorophos</name>
    <dbReference type="NCBI Taxonomy" id="658473"/>
    <lineage>
        <taxon>Eukaryota</taxon>
        <taxon>Fungi</taxon>
        <taxon>Dikarya</taxon>
        <taxon>Basidiomycota</taxon>
        <taxon>Agaricomycotina</taxon>
        <taxon>Agaricomycetes</taxon>
        <taxon>Agaricomycetidae</taxon>
        <taxon>Agaricales</taxon>
        <taxon>Marasmiineae</taxon>
        <taxon>Mycenaceae</taxon>
        <taxon>Mycena</taxon>
    </lineage>
</organism>
<dbReference type="Proteomes" id="UP000613580">
    <property type="component" value="Unassembled WGS sequence"/>
</dbReference>
<dbReference type="PANTHER" id="PTHR24320:SF283">
    <property type="entry name" value="RETINOL DEHYDROGENASE 11"/>
    <property type="match status" value="1"/>
</dbReference>
<comment type="similarity">
    <text evidence="1">Belongs to the short-chain dehydrogenases/reductases (SDR) family.</text>
</comment>
<dbReference type="GO" id="GO:0016491">
    <property type="term" value="F:oxidoreductase activity"/>
    <property type="evidence" value="ECO:0007669"/>
    <property type="project" value="UniProtKB-KW"/>
</dbReference>
<name>A0A8H6T8W4_MYCCL</name>
<keyword evidence="2" id="KW-0560">Oxidoreductase</keyword>
<dbReference type="InterPro" id="IPR036291">
    <property type="entry name" value="NAD(P)-bd_dom_sf"/>
</dbReference>
<dbReference type="EMBL" id="JACAZE010000006">
    <property type="protein sequence ID" value="KAF7314038.1"/>
    <property type="molecule type" value="Genomic_DNA"/>
</dbReference>
<evidence type="ECO:0000256" key="1">
    <source>
        <dbReference type="ARBA" id="ARBA00006484"/>
    </source>
</evidence>
<evidence type="ECO:0000256" key="2">
    <source>
        <dbReference type="ARBA" id="ARBA00023002"/>
    </source>
</evidence>
<dbReference type="OrthoDB" id="191139at2759"/>
<dbReference type="Pfam" id="PF00106">
    <property type="entry name" value="adh_short"/>
    <property type="match status" value="1"/>
</dbReference>
<comment type="caution">
    <text evidence="3">The sequence shown here is derived from an EMBL/GenBank/DDBJ whole genome shotgun (WGS) entry which is preliminary data.</text>
</comment>
<dbReference type="SUPFAM" id="SSF51735">
    <property type="entry name" value="NAD(P)-binding Rossmann-fold domains"/>
    <property type="match status" value="1"/>
</dbReference>
<accession>A0A8H6T8W4</accession>
<evidence type="ECO:0000313" key="3">
    <source>
        <dbReference type="EMBL" id="KAF7314038.1"/>
    </source>
</evidence>
<evidence type="ECO:0000313" key="4">
    <source>
        <dbReference type="Proteomes" id="UP000613580"/>
    </source>
</evidence>
<dbReference type="Gene3D" id="3.40.50.720">
    <property type="entry name" value="NAD(P)-binding Rossmann-like Domain"/>
    <property type="match status" value="1"/>
</dbReference>